<organism evidence="2">
    <name type="scientific">uncultured Gemmatimonadaceae bacterium</name>
    <dbReference type="NCBI Taxonomy" id="246130"/>
    <lineage>
        <taxon>Bacteria</taxon>
        <taxon>Pseudomonadati</taxon>
        <taxon>Gemmatimonadota</taxon>
        <taxon>Gemmatimonadia</taxon>
        <taxon>Gemmatimonadales</taxon>
        <taxon>Gemmatimonadaceae</taxon>
        <taxon>environmental samples</taxon>
    </lineage>
</organism>
<feature type="region of interest" description="Disordered" evidence="1">
    <location>
        <begin position="65"/>
        <end position="84"/>
    </location>
</feature>
<dbReference type="AlphaFoldDB" id="A0A6J4MD26"/>
<reference evidence="2" key="1">
    <citation type="submission" date="2020-02" db="EMBL/GenBank/DDBJ databases">
        <authorList>
            <person name="Meier V. D."/>
        </authorList>
    </citation>
    <scope>NUCLEOTIDE SEQUENCE</scope>
    <source>
        <strain evidence="2">AVDCRST_MAG11</strain>
    </source>
</reference>
<name>A0A6J4MD26_9BACT</name>
<evidence type="ECO:0000256" key="1">
    <source>
        <dbReference type="SAM" id="MobiDB-lite"/>
    </source>
</evidence>
<gene>
    <name evidence="2" type="ORF">AVDCRST_MAG11-3835</name>
</gene>
<protein>
    <submittedName>
        <fullName evidence="2">Uncharacterized protein</fullName>
    </submittedName>
</protein>
<feature type="compositionally biased region" description="Pro residues" evidence="1">
    <location>
        <begin position="74"/>
        <end position="84"/>
    </location>
</feature>
<sequence length="145" mass="14482">MRPGRAAPVPLVAPRRVVSPVPAAPGVPGTVESVCTPVPVIPVLPAIPPAPDIESVAVPEVAAAAPAPAGAGPPDAPVSPPPWLPPPLQAPITSTVATAATIVVSSARMLPIVFIMSPRRRSAVTRIATATAPSFGIHPRPNAGQ</sequence>
<dbReference type="EMBL" id="CADCTU010000814">
    <property type="protein sequence ID" value="CAA9356392.1"/>
    <property type="molecule type" value="Genomic_DNA"/>
</dbReference>
<proteinExistence type="predicted"/>
<evidence type="ECO:0000313" key="2">
    <source>
        <dbReference type="EMBL" id="CAA9356392.1"/>
    </source>
</evidence>
<accession>A0A6J4MD26</accession>